<evidence type="ECO:0000256" key="21">
    <source>
        <dbReference type="ARBA" id="ARBA00049966"/>
    </source>
</evidence>
<comment type="catalytic activity">
    <reaction evidence="20">
        <text>[GlcNAc-(1-&gt;4)-Mur2Ac(oyl-L-Ala-gamma-D-Glu-L-Lys-D-Ala-D-Ala)](n)-di-trans,octa-cis-undecaprenyl diphosphate + beta-D-GlcNAc-(1-&gt;4)-Mur2Ac(oyl-L-Ala-gamma-D-Glu-L-Lys-D-Ala-D-Ala)-di-trans,octa-cis-undecaprenyl diphosphate = [GlcNAc-(1-&gt;4)-Mur2Ac(oyl-L-Ala-gamma-D-Glu-L-Lys-D-Ala-D-Ala)](n+1)-di-trans,octa-cis-undecaprenyl diphosphate + di-trans,octa-cis-undecaprenyl diphosphate + H(+)</text>
        <dbReference type="Rhea" id="RHEA:23708"/>
        <dbReference type="Rhea" id="RHEA-COMP:9602"/>
        <dbReference type="Rhea" id="RHEA-COMP:9603"/>
        <dbReference type="ChEBI" id="CHEBI:15378"/>
        <dbReference type="ChEBI" id="CHEBI:58405"/>
        <dbReference type="ChEBI" id="CHEBI:60033"/>
        <dbReference type="ChEBI" id="CHEBI:78435"/>
        <dbReference type="EC" id="2.4.99.28"/>
    </reaction>
</comment>
<evidence type="ECO:0000256" key="6">
    <source>
        <dbReference type="ARBA" id="ARBA00022679"/>
    </source>
</evidence>
<dbReference type="GO" id="GO:0005886">
    <property type="term" value="C:plasma membrane"/>
    <property type="evidence" value="ECO:0007669"/>
    <property type="project" value="UniProtKB-SubCell"/>
</dbReference>
<evidence type="ECO:0000256" key="12">
    <source>
        <dbReference type="ARBA" id="ARBA00023306"/>
    </source>
</evidence>
<keyword evidence="4 24" id="KW-0132">Cell division</keyword>
<dbReference type="PANTHER" id="PTHR30474">
    <property type="entry name" value="CELL CYCLE PROTEIN"/>
    <property type="match status" value="1"/>
</dbReference>
<feature type="compositionally biased region" description="Basic residues" evidence="22">
    <location>
        <begin position="14"/>
        <end position="27"/>
    </location>
</feature>
<feature type="transmembrane region" description="Helical" evidence="23">
    <location>
        <begin position="100"/>
        <end position="126"/>
    </location>
</feature>
<dbReference type="PROSITE" id="PS00428">
    <property type="entry name" value="FTSW_RODA_SPOVE"/>
    <property type="match status" value="1"/>
</dbReference>
<dbReference type="GO" id="GO:0008360">
    <property type="term" value="P:regulation of cell shape"/>
    <property type="evidence" value="ECO:0007669"/>
    <property type="project" value="UniProtKB-KW"/>
</dbReference>
<name>A0A1C4GZZ3_9BIFI</name>
<comment type="similarity">
    <text evidence="16">Belongs to the SEDS family. FtsW subfamily.</text>
</comment>
<evidence type="ECO:0000256" key="20">
    <source>
        <dbReference type="ARBA" id="ARBA00049902"/>
    </source>
</evidence>
<comment type="function">
    <text evidence="21">Peptidoglycan polymerase that is essential for cell division.</text>
</comment>
<dbReference type="AlphaFoldDB" id="A0A1C4GZZ3"/>
<feature type="transmembrane region" description="Helical" evidence="23">
    <location>
        <begin position="276"/>
        <end position="294"/>
    </location>
</feature>
<evidence type="ECO:0000256" key="18">
    <source>
        <dbReference type="ARBA" id="ARBA00041418"/>
    </source>
</evidence>
<evidence type="ECO:0000256" key="14">
    <source>
        <dbReference type="ARBA" id="ARBA00032370"/>
    </source>
</evidence>
<dbReference type="GO" id="GO:0071555">
    <property type="term" value="P:cell wall organization"/>
    <property type="evidence" value="ECO:0007669"/>
    <property type="project" value="UniProtKB-KW"/>
</dbReference>
<feature type="transmembrane region" description="Helical" evidence="23">
    <location>
        <begin position="430"/>
        <end position="449"/>
    </location>
</feature>
<keyword evidence="8" id="KW-0133">Cell shape</keyword>
<evidence type="ECO:0000256" key="23">
    <source>
        <dbReference type="SAM" id="Phobius"/>
    </source>
</evidence>
<dbReference type="Proteomes" id="UP000242610">
    <property type="component" value="Unassembled WGS sequence"/>
</dbReference>
<evidence type="ECO:0000256" key="3">
    <source>
        <dbReference type="ARBA" id="ARBA00022475"/>
    </source>
</evidence>
<dbReference type="InterPro" id="IPR013437">
    <property type="entry name" value="FtsW"/>
</dbReference>
<evidence type="ECO:0000256" key="13">
    <source>
        <dbReference type="ARBA" id="ARBA00023316"/>
    </source>
</evidence>
<comment type="pathway">
    <text evidence="2">Cell wall biogenesis; peptidoglycan biosynthesis.</text>
</comment>
<evidence type="ECO:0000313" key="25">
    <source>
        <dbReference type="Proteomes" id="UP000242610"/>
    </source>
</evidence>
<organism evidence="24 25">
    <name type="scientific">Bifidobacterium commune</name>
    <dbReference type="NCBI Taxonomy" id="1505727"/>
    <lineage>
        <taxon>Bacteria</taxon>
        <taxon>Bacillati</taxon>
        <taxon>Actinomycetota</taxon>
        <taxon>Actinomycetes</taxon>
        <taxon>Bifidobacteriales</taxon>
        <taxon>Bifidobacteriaceae</taxon>
        <taxon>Bifidobacterium</taxon>
    </lineage>
</organism>
<evidence type="ECO:0000256" key="2">
    <source>
        <dbReference type="ARBA" id="ARBA00004752"/>
    </source>
</evidence>
<dbReference type="GO" id="GO:0008955">
    <property type="term" value="F:peptidoglycan glycosyltransferase activity"/>
    <property type="evidence" value="ECO:0007669"/>
    <property type="project" value="UniProtKB-EC"/>
</dbReference>
<accession>A0A1C4GZZ3</accession>
<feature type="transmembrane region" description="Helical" evidence="23">
    <location>
        <begin position="204"/>
        <end position="225"/>
    </location>
</feature>
<feature type="transmembrane region" description="Helical" evidence="23">
    <location>
        <begin position="366"/>
        <end position="387"/>
    </location>
</feature>
<dbReference type="GO" id="GO:0032153">
    <property type="term" value="C:cell division site"/>
    <property type="evidence" value="ECO:0007669"/>
    <property type="project" value="TreeGrafter"/>
</dbReference>
<keyword evidence="13" id="KW-0961">Cell wall biogenesis/degradation</keyword>
<dbReference type="InterPro" id="IPR018365">
    <property type="entry name" value="Cell_cycle_FtsW-rel_CS"/>
</dbReference>
<keyword evidence="3" id="KW-1003">Cell membrane</keyword>
<evidence type="ECO:0000256" key="5">
    <source>
        <dbReference type="ARBA" id="ARBA00022676"/>
    </source>
</evidence>
<evidence type="ECO:0000256" key="10">
    <source>
        <dbReference type="ARBA" id="ARBA00022989"/>
    </source>
</evidence>
<dbReference type="InterPro" id="IPR001182">
    <property type="entry name" value="FtsW/RodA"/>
</dbReference>
<evidence type="ECO:0000256" key="19">
    <source>
        <dbReference type="ARBA" id="ARBA00044770"/>
    </source>
</evidence>
<feature type="compositionally biased region" description="Basic and acidic residues" evidence="22">
    <location>
        <begin position="1"/>
        <end position="13"/>
    </location>
</feature>
<dbReference type="STRING" id="1505727.GA0061077_0163"/>
<proteinExistence type="inferred from homology"/>
<dbReference type="EMBL" id="FMBL01000001">
    <property type="protein sequence ID" value="SCC78235.1"/>
    <property type="molecule type" value="Genomic_DNA"/>
</dbReference>
<evidence type="ECO:0000256" key="9">
    <source>
        <dbReference type="ARBA" id="ARBA00022984"/>
    </source>
</evidence>
<evidence type="ECO:0000313" key="24">
    <source>
        <dbReference type="EMBL" id="SCC78235.1"/>
    </source>
</evidence>
<comment type="subcellular location">
    <subcellularLocation>
        <location evidence="1">Cell membrane</location>
        <topology evidence="1">Multi-pass membrane protein</topology>
    </subcellularLocation>
</comment>
<feature type="region of interest" description="Disordered" evidence="22">
    <location>
        <begin position="1"/>
        <end position="34"/>
    </location>
</feature>
<evidence type="ECO:0000256" key="4">
    <source>
        <dbReference type="ARBA" id="ARBA00022618"/>
    </source>
</evidence>
<dbReference type="GO" id="GO:0015648">
    <property type="term" value="F:lipid-linked peptidoglycan transporter activity"/>
    <property type="evidence" value="ECO:0007669"/>
    <property type="project" value="TreeGrafter"/>
</dbReference>
<evidence type="ECO:0000256" key="22">
    <source>
        <dbReference type="SAM" id="MobiDB-lite"/>
    </source>
</evidence>
<dbReference type="GO" id="GO:0009252">
    <property type="term" value="P:peptidoglycan biosynthetic process"/>
    <property type="evidence" value="ECO:0007669"/>
    <property type="project" value="UniProtKB-KW"/>
</dbReference>
<reference evidence="25" key="1">
    <citation type="submission" date="2016-08" db="EMBL/GenBank/DDBJ databases">
        <authorList>
            <person name="Varghese N."/>
            <person name="Submissions Spin"/>
        </authorList>
    </citation>
    <scope>NUCLEOTIDE SEQUENCE [LARGE SCALE GENOMIC DNA]</scope>
    <source>
        <strain evidence="25">R-52791</strain>
    </source>
</reference>
<feature type="transmembrane region" description="Helical" evidence="23">
    <location>
        <begin position="162"/>
        <end position="183"/>
    </location>
</feature>
<evidence type="ECO:0000256" key="15">
    <source>
        <dbReference type="ARBA" id="ARBA00033270"/>
    </source>
</evidence>
<keyword evidence="12" id="KW-0131">Cell cycle</keyword>
<gene>
    <name evidence="24" type="ORF">GA0061077_0163</name>
</gene>
<protein>
    <recommendedName>
        <fullName evidence="17">Probable peptidoglycan glycosyltransferase FtsW</fullName>
        <ecNumber evidence="19">2.4.99.28</ecNumber>
    </recommendedName>
    <alternativeName>
        <fullName evidence="18">Cell division protein FtsW</fullName>
    </alternativeName>
    <alternativeName>
        <fullName evidence="15">Cell wall polymerase</fullName>
    </alternativeName>
    <alternativeName>
        <fullName evidence="14">Peptidoglycan polymerase</fullName>
    </alternativeName>
</protein>
<feature type="transmembrane region" description="Helical" evidence="23">
    <location>
        <begin position="138"/>
        <end position="156"/>
    </location>
</feature>
<evidence type="ECO:0000256" key="7">
    <source>
        <dbReference type="ARBA" id="ARBA00022692"/>
    </source>
</evidence>
<evidence type="ECO:0000256" key="17">
    <source>
        <dbReference type="ARBA" id="ARBA00041185"/>
    </source>
</evidence>
<keyword evidence="6" id="KW-0808">Transferase</keyword>
<dbReference type="Pfam" id="PF01098">
    <property type="entry name" value="FTSW_RODA_SPOVE"/>
    <property type="match status" value="1"/>
</dbReference>
<evidence type="ECO:0000256" key="8">
    <source>
        <dbReference type="ARBA" id="ARBA00022960"/>
    </source>
</evidence>
<dbReference type="GO" id="GO:0051301">
    <property type="term" value="P:cell division"/>
    <property type="evidence" value="ECO:0007669"/>
    <property type="project" value="UniProtKB-KW"/>
</dbReference>
<keyword evidence="9" id="KW-0573">Peptidoglycan synthesis</keyword>
<keyword evidence="10 23" id="KW-1133">Transmembrane helix</keyword>
<evidence type="ECO:0000256" key="1">
    <source>
        <dbReference type="ARBA" id="ARBA00004651"/>
    </source>
</evidence>
<dbReference type="PANTHER" id="PTHR30474:SF2">
    <property type="entry name" value="PEPTIDOGLYCAN GLYCOSYLTRANSFERASE FTSW-RELATED"/>
    <property type="match status" value="1"/>
</dbReference>
<sequence>MVKRIYDSDDVKSSKRTNQKKQRRRKPTSKDVMVNAVTQIAQSGKGNGKNKSRLDIFYSKATPQQSSEPATTENSSDGITVSDYTGLRALLNPLWCNYGFRLAVVILTCFGVVMVFSASSVTMIAAKLSPWKQALNQGTYCILGLVICYAATRARADFYRKISFWFVMFSIVLQLMTMTPLGVEVNGNKGWIGIRNVFTMQPAEVMKLALCIWMPWAIVTATDHFKKEGPKTYGPSIVVFLVCLAAVMLGGDLGTALILVAIGVTAMLVGGFPTKWLVSSGLALLAAVLVFVVTSPNRMLRITAAYRPCPTTALQGECYQAMHAKYAMASGGFFGVGIGNSREKWNYLPEAHNDFIFAIIGEETGFIGAAIIILLFVVLGWCMFTIALQTPDKYASRALICIAIWIVGQALVNIMVVIGLLPVMGVPLPFVSAGGSSLVMCLSAAGVAVSMMKMQPQIRADVTALSL</sequence>
<feature type="transmembrane region" description="Helical" evidence="23">
    <location>
        <begin position="237"/>
        <end position="264"/>
    </location>
</feature>
<evidence type="ECO:0000256" key="11">
    <source>
        <dbReference type="ARBA" id="ARBA00023136"/>
    </source>
</evidence>
<keyword evidence="5" id="KW-0328">Glycosyltransferase</keyword>
<keyword evidence="11 23" id="KW-0472">Membrane</keyword>
<feature type="transmembrane region" description="Helical" evidence="23">
    <location>
        <begin position="399"/>
        <end position="424"/>
    </location>
</feature>
<dbReference type="NCBIfam" id="TIGR02614">
    <property type="entry name" value="ftsW"/>
    <property type="match status" value="1"/>
</dbReference>
<keyword evidence="25" id="KW-1185">Reference proteome</keyword>
<keyword evidence="7 23" id="KW-0812">Transmembrane</keyword>
<evidence type="ECO:0000256" key="16">
    <source>
        <dbReference type="ARBA" id="ARBA00038053"/>
    </source>
</evidence>
<dbReference type="EC" id="2.4.99.28" evidence="19"/>